<proteinExistence type="inferred from homology"/>
<dbReference type="PANTHER" id="PTHR31775">
    <property type="entry name" value="OS02G0117200 PROTEIN"/>
    <property type="match status" value="1"/>
</dbReference>
<evidence type="ECO:0000259" key="4">
    <source>
        <dbReference type="Pfam" id="PF03763"/>
    </source>
</evidence>
<evidence type="ECO:0000256" key="1">
    <source>
        <dbReference type="ARBA" id="ARBA00005711"/>
    </source>
</evidence>
<name>A0A6A4L1X5_9ERIC</name>
<feature type="coiled-coil region" evidence="2">
    <location>
        <begin position="101"/>
        <end position="143"/>
    </location>
</feature>
<dbReference type="PANTHER" id="PTHR31775:SF5">
    <property type="entry name" value="REMORIN 1.4"/>
    <property type="match status" value="1"/>
</dbReference>
<feature type="compositionally biased region" description="Polar residues" evidence="3">
    <location>
        <begin position="9"/>
        <end position="21"/>
    </location>
</feature>
<dbReference type="AlphaFoldDB" id="A0A6A4L1X5"/>
<dbReference type="InterPro" id="IPR005516">
    <property type="entry name" value="Remorin_C"/>
</dbReference>
<comment type="similarity">
    <text evidence="1">Belongs to the remorin family.</text>
</comment>
<keyword evidence="6" id="KW-1185">Reference proteome</keyword>
<evidence type="ECO:0000256" key="2">
    <source>
        <dbReference type="SAM" id="Coils"/>
    </source>
</evidence>
<dbReference type="Pfam" id="PF03763">
    <property type="entry name" value="Remorin_C"/>
    <property type="match status" value="1"/>
</dbReference>
<sequence length="195" mass="21928">ENKKIESEATPSVPQESSANEQIPKDPPSENIPAATVAKGSDPAPQKKPGNSNDRDAALTRVVTEKRLALIKAWEESEKSKKENKAHRKLSEIASWEKSRKASIEAELKQIEELFEKKKAEYAERMNNKKAEVHKEAEEKRAMVEAKRGEEFVQIEETAAKHHSTGYATQRRNPSYHETVPLVMSNSFTFDSAAD</sequence>
<comment type="caution">
    <text evidence="5">The sequence shown here is derived from an EMBL/GenBank/DDBJ whole genome shotgun (WGS) entry which is preliminary data.</text>
</comment>
<dbReference type="OrthoDB" id="684343at2759"/>
<dbReference type="Proteomes" id="UP000428333">
    <property type="component" value="Linkage Group LG09"/>
</dbReference>
<reference evidence="5 6" key="1">
    <citation type="journal article" date="2019" name="Genome Biol. Evol.">
        <title>The Rhododendron genome and chromosomal organization provide insight into shared whole-genome duplications across the heath family (Ericaceae).</title>
        <authorList>
            <person name="Soza V.L."/>
            <person name="Lindsley D."/>
            <person name="Waalkes A."/>
            <person name="Ramage E."/>
            <person name="Patwardhan R.P."/>
            <person name="Burton J.N."/>
            <person name="Adey A."/>
            <person name="Kumar A."/>
            <person name="Qiu R."/>
            <person name="Shendure J."/>
            <person name="Hall B."/>
        </authorList>
    </citation>
    <scope>NUCLEOTIDE SEQUENCE [LARGE SCALE GENOMIC DNA]</scope>
    <source>
        <strain evidence="5">RSF 1966-606</strain>
    </source>
</reference>
<protein>
    <recommendedName>
        <fullName evidence="4">Remorin C-terminal domain-containing protein</fullName>
    </recommendedName>
</protein>
<dbReference type="EMBL" id="QEFC01002454">
    <property type="protein sequence ID" value="KAE9452090.1"/>
    <property type="molecule type" value="Genomic_DNA"/>
</dbReference>
<evidence type="ECO:0000256" key="3">
    <source>
        <dbReference type="SAM" id="MobiDB-lite"/>
    </source>
</evidence>
<feature type="domain" description="Remorin C-terminal" evidence="4">
    <location>
        <begin position="66"/>
        <end position="168"/>
    </location>
</feature>
<evidence type="ECO:0000313" key="6">
    <source>
        <dbReference type="Proteomes" id="UP000428333"/>
    </source>
</evidence>
<evidence type="ECO:0000313" key="5">
    <source>
        <dbReference type="EMBL" id="KAE9452090.1"/>
    </source>
</evidence>
<keyword evidence="2" id="KW-0175">Coiled coil</keyword>
<feature type="region of interest" description="Disordered" evidence="3">
    <location>
        <begin position="1"/>
        <end position="60"/>
    </location>
</feature>
<feature type="non-terminal residue" evidence="5">
    <location>
        <position position="1"/>
    </location>
</feature>
<gene>
    <name evidence="5" type="ORF">C3L33_16009</name>
</gene>
<accession>A0A6A4L1X5</accession>
<organism evidence="5 6">
    <name type="scientific">Rhododendron williamsianum</name>
    <dbReference type="NCBI Taxonomy" id="262921"/>
    <lineage>
        <taxon>Eukaryota</taxon>
        <taxon>Viridiplantae</taxon>
        <taxon>Streptophyta</taxon>
        <taxon>Embryophyta</taxon>
        <taxon>Tracheophyta</taxon>
        <taxon>Spermatophyta</taxon>
        <taxon>Magnoliopsida</taxon>
        <taxon>eudicotyledons</taxon>
        <taxon>Gunneridae</taxon>
        <taxon>Pentapetalae</taxon>
        <taxon>asterids</taxon>
        <taxon>Ericales</taxon>
        <taxon>Ericaceae</taxon>
        <taxon>Ericoideae</taxon>
        <taxon>Rhodoreae</taxon>
        <taxon>Rhododendron</taxon>
    </lineage>
</organism>